<dbReference type="Gene3D" id="3.30.450.20">
    <property type="entry name" value="PAS domain"/>
    <property type="match status" value="2"/>
</dbReference>
<evidence type="ECO:0000256" key="4">
    <source>
        <dbReference type="ARBA" id="ARBA00022679"/>
    </source>
</evidence>
<dbReference type="PROSITE" id="PS50885">
    <property type="entry name" value="HAMP"/>
    <property type="match status" value="1"/>
</dbReference>
<keyword evidence="7" id="KW-0067">ATP-binding</keyword>
<dbReference type="SUPFAM" id="SSF55073">
    <property type="entry name" value="Nucleotide cyclase"/>
    <property type="match status" value="1"/>
</dbReference>
<dbReference type="Pfam" id="PF00672">
    <property type="entry name" value="HAMP"/>
    <property type="match status" value="1"/>
</dbReference>
<dbReference type="Gene3D" id="3.20.20.450">
    <property type="entry name" value="EAL domain"/>
    <property type="match status" value="1"/>
</dbReference>
<dbReference type="Pfam" id="PF09308">
    <property type="entry name" value="LuxQ-periplasm"/>
    <property type="match status" value="1"/>
</dbReference>
<dbReference type="Gene3D" id="6.10.340.10">
    <property type="match status" value="1"/>
</dbReference>
<dbReference type="OrthoDB" id="9813903at2"/>
<protein>
    <recommendedName>
        <fullName evidence="16">Diguanylate cyclase/phosphodiesterase with PAS/PAC sensor(S)</fullName>
    </recommendedName>
</protein>
<dbReference type="SMART" id="SM00086">
    <property type="entry name" value="PAC"/>
    <property type="match status" value="2"/>
</dbReference>
<keyword evidence="8" id="KW-0902">Two-component regulatory system</keyword>
<dbReference type="PROSITE" id="PS50112">
    <property type="entry name" value="PAS"/>
    <property type="match status" value="1"/>
</dbReference>
<dbReference type="SMART" id="SM00267">
    <property type="entry name" value="GGDEF"/>
    <property type="match status" value="1"/>
</dbReference>
<name>A0A2T4IJY9_9RHOO</name>
<dbReference type="Pfam" id="PF00990">
    <property type="entry name" value="GGDEF"/>
    <property type="match status" value="1"/>
</dbReference>
<dbReference type="Gene3D" id="3.30.450.220">
    <property type="entry name" value="LuxQ periplasmic domain, N-terminal subdomain"/>
    <property type="match status" value="1"/>
</dbReference>
<dbReference type="Pfam" id="PF08448">
    <property type="entry name" value="PAS_4"/>
    <property type="match status" value="2"/>
</dbReference>
<dbReference type="InterPro" id="IPR029151">
    <property type="entry name" value="Sensor-like_sf"/>
</dbReference>
<feature type="domain" description="PAS" evidence="9">
    <location>
        <begin position="460"/>
        <end position="505"/>
    </location>
</feature>
<evidence type="ECO:0000256" key="2">
    <source>
        <dbReference type="ARBA" id="ARBA00022519"/>
    </source>
</evidence>
<dbReference type="InterPro" id="IPR013656">
    <property type="entry name" value="PAS_4"/>
</dbReference>
<dbReference type="PANTHER" id="PTHR44757">
    <property type="entry name" value="DIGUANYLATE CYCLASE DGCP"/>
    <property type="match status" value="1"/>
</dbReference>
<evidence type="ECO:0000259" key="13">
    <source>
        <dbReference type="PROSITE" id="PS50887"/>
    </source>
</evidence>
<dbReference type="FunFam" id="3.20.20.450:FF:000001">
    <property type="entry name" value="Cyclic di-GMP phosphodiesterase yahA"/>
    <property type="match status" value="1"/>
</dbReference>
<dbReference type="SMART" id="SM00091">
    <property type="entry name" value="PAS"/>
    <property type="match status" value="2"/>
</dbReference>
<evidence type="ECO:0000256" key="8">
    <source>
        <dbReference type="ARBA" id="ARBA00023012"/>
    </source>
</evidence>
<dbReference type="SUPFAM" id="SSF141868">
    <property type="entry name" value="EAL domain-like"/>
    <property type="match status" value="1"/>
</dbReference>
<dbReference type="InterPro" id="IPR015387">
    <property type="entry name" value="LuxQ-periplasm_dom"/>
</dbReference>
<dbReference type="InterPro" id="IPR043128">
    <property type="entry name" value="Rev_trsase/Diguanyl_cyclase"/>
</dbReference>
<evidence type="ECO:0000259" key="9">
    <source>
        <dbReference type="PROSITE" id="PS50112"/>
    </source>
</evidence>
<keyword evidence="4" id="KW-0808">Transferase</keyword>
<dbReference type="InterPro" id="IPR000160">
    <property type="entry name" value="GGDEF_dom"/>
</dbReference>
<evidence type="ECO:0000259" key="12">
    <source>
        <dbReference type="PROSITE" id="PS50885"/>
    </source>
</evidence>
<dbReference type="GO" id="GO:0005886">
    <property type="term" value="C:plasma membrane"/>
    <property type="evidence" value="ECO:0007669"/>
    <property type="project" value="UniProtKB-SubCell"/>
</dbReference>
<dbReference type="PANTHER" id="PTHR44757:SF2">
    <property type="entry name" value="BIOFILM ARCHITECTURE MAINTENANCE PROTEIN MBAA"/>
    <property type="match status" value="1"/>
</dbReference>
<dbReference type="Pfam" id="PF00563">
    <property type="entry name" value="EAL"/>
    <property type="match status" value="1"/>
</dbReference>
<feature type="domain" description="PAC" evidence="10">
    <location>
        <begin position="533"/>
        <end position="585"/>
    </location>
</feature>
<evidence type="ECO:0000256" key="1">
    <source>
        <dbReference type="ARBA" id="ARBA00004429"/>
    </source>
</evidence>
<dbReference type="PROSITE" id="PS50887">
    <property type="entry name" value="GGDEF"/>
    <property type="match status" value="1"/>
</dbReference>
<dbReference type="InterPro" id="IPR001610">
    <property type="entry name" value="PAC"/>
</dbReference>
<proteinExistence type="predicted"/>
<dbReference type="SMART" id="SM00304">
    <property type="entry name" value="HAMP"/>
    <property type="match status" value="1"/>
</dbReference>
<dbReference type="InterPro" id="IPR035965">
    <property type="entry name" value="PAS-like_dom_sf"/>
</dbReference>
<dbReference type="AlphaFoldDB" id="A0A2T4IJY9"/>
<accession>A0A2T4IJY9</accession>
<evidence type="ECO:0000259" key="10">
    <source>
        <dbReference type="PROSITE" id="PS50113"/>
    </source>
</evidence>
<comment type="caution">
    <text evidence="14">The sequence shown here is derived from an EMBL/GenBank/DDBJ whole genome shotgun (WGS) entry which is preliminary data.</text>
</comment>
<dbReference type="CDD" id="cd01949">
    <property type="entry name" value="GGDEF"/>
    <property type="match status" value="1"/>
</dbReference>
<dbReference type="InterPro" id="IPR043056">
    <property type="entry name" value="LuxQ-periplasm_N"/>
</dbReference>
<dbReference type="NCBIfam" id="TIGR00229">
    <property type="entry name" value="sensory_box"/>
    <property type="match status" value="2"/>
</dbReference>
<gene>
    <name evidence="14" type="ORF">C8261_01365</name>
</gene>
<dbReference type="InterPro" id="IPR000014">
    <property type="entry name" value="PAS"/>
</dbReference>
<dbReference type="CDD" id="cd01948">
    <property type="entry name" value="EAL"/>
    <property type="match status" value="1"/>
</dbReference>
<keyword evidence="2" id="KW-1003">Cell membrane</keyword>
<dbReference type="GO" id="GO:0004673">
    <property type="term" value="F:protein histidine kinase activity"/>
    <property type="evidence" value="ECO:0007669"/>
    <property type="project" value="InterPro"/>
</dbReference>
<dbReference type="SUPFAM" id="SSF103190">
    <property type="entry name" value="Sensory domain-like"/>
    <property type="match status" value="1"/>
</dbReference>
<evidence type="ECO:0000313" key="14">
    <source>
        <dbReference type="EMBL" id="PTD98094.1"/>
    </source>
</evidence>
<dbReference type="GO" id="GO:0005524">
    <property type="term" value="F:ATP binding"/>
    <property type="evidence" value="ECO:0007669"/>
    <property type="project" value="UniProtKB-KW"/>
</dbReference>
<dbReference type="Proteomes" id="UP000241193">
    <property type="component" value="Unassembled WGS sequence"/>
</dbReference>
<evidence type="ECO:0000259" key="11">
    <source>
        <dbReference type="PROSITE" id="PS50883"/>
    </source>
</evidence>
<evidence type="ECO:0008006" key="16">
    <source>
        <dbReference type="Google" id="ProtNLM"/>
    </source>
</evidence>
<dbReference type="CDD" id="cd00130">
    <property type="entry name" value="PAS"/>
    <property type="match status" value="2"/>
</dbReference>
<evidence type="ECO:0000256" key="3">
    <source>
        <dbReference type="ARBA" id="ARBA00022553"/>
    </source>
</evidence>
<keyword evidence="5" id="KW-0547">Nucleotide-binding</keyword>
<dbReference type="InterPro" id="IPR052155">
    <property type="entry name" value="Biofilm_reg_signaling"/>
</dbReference>
<keyword evidence="15" id="KW-1185">Reference proteome</keyword>
<feature type="domain" description="GGDEF" evidence="13">
    <location>
        <begin position="617"/>
        <end position="755"/>
    </location>
</feature>
<dbReference type="InterPro" id="IPR035919">
    <property type="entry name" value="EAL_sf"/>
</dbReference>
<dbReference type="GO" id="GO:0016791">
    <property type="term" value="F:phosphatase activity"/>
    <property type="evidence" value="ECO:0007669"/>
    <property type="project" value="InterPro"/>
</dbReference>
<organism evidence="14 15">
    <name type="scientific">Pseudothauera lacus</name>
    <dbReference type="NCBI Taxonomy" id="2136175"/>
    <lineage>
        <taxon>Bacteria</taxon>
        <taxon>Pseudomonadati</taxon>
        <taxon>Pseudomonadota</taxon>
        <taxon>Betaproteobacteria</taxon>
        <taxon>Rhodocyclales</taxon>
        <taxon>Zoogloeaceae</taxon>
        <taxon>Pseudothauera</taxon>
    </lineage>
</organism>
<reference evidence="14 15" key="2">
    <citation type="submission" date="2018-04" db="EMBL/GenBank/DDBJ databases">
        <title>Thauera lacus sp. nov., isolated from an saline lake in Inner Mongolia, China.</title>
        <authorList>
            <person name="Liang Q.-Y."/>
        </authorList>
    </citation>
    <scope>NUCLEOTIDE SEQUENCE [LARGE SCALE GENOMIC DNA]</scope>
    <source>
        <strain evidence="14 15">D20</strain>
    </source>
</reference>
<dbReference type="PROSITE" id="PS50113">
    <property type="entry name" value="PAC"/>
    <property type="match status" value="1"/>
</dbReference>
<keyword evidence="2" id="KW-0472">Membrane</keyword>
<keyword evidence="2" id="KW-0997">Cell inner membrane</keyword>
<feature type="domain" description="HAMP" evidence="12">
    <location>
        <begin position="281"/>
        <end position="335"/>
    </location>
</feature>
<dbReference type="InterPro" id="IPR003660">
    <property type="entry name" value="HAMP_dom"/>
</dbReference>
<feature type="domain" description="EAL" evidence="11">
    <location>
        <begin position="764"/>
        <end position="1016"/>
    </location>
</feature>
<keyword evidence="3" id="KW-0597">Phosphoprotein</keyword>
<evidence type="ECO:0000256" key="7">
    <source>
        <dbReference type="ARBA" id="ARBA00022840"/>
    </source>
</evidence>
<comment type="subcellular location">
    <subcellularLocation>
        <location evidence="1">Cell inner membrane</location>
        <topology evidence="1">Multi-pass membrane protein</topology>
    </subcellularLocation>
</comment>
<evidence type="ECO:0000256" key="5">
    <source>
        <dbReference type="ARBA" id="ARBA00022741"/>
    </source>
</evidence>
<dbReference type="EMBL" id="PZKC01000001">
    <property type="protein sequence ID" value="PTD98094.1"/>
    <property type="molecule type" value="Genomic_DNA"/>
</dbReference>
<dbReference type="GO" id="GO:0000160">
    <property type="term" value="P:phosphorelay signal transduction system"/>
    <property type="evidence" value="ECO:0007669"/>
    <property type="project" value="UniProtKB-KW"/>
</dbReference>
<dbReference type="SMART" id="SM00052">
    <property type="entry name" value="EAL"/>
    <property type="match status" value="1"/>
</dbReference>
<dbReference type="InterPro" id="IPR029787">
    <property type="entry name" value="Nucleotide_cyclase"/>
</dbReference>
<dbReference type="InterPro" id="IPR000700">
    <property type="entry name" value="PAS-assoc_C"/>
</dbReference>
<dbReference type="RefSeq" id="WP_107491854.1">
    <property type="nucleotide sequence ID" value="NZ_PZKC01000001.1"/>
</dbReference>
<sequence>MRVARNLTTRLGVALGAAVLALGVFALVLAIDGARTQVERESARSFDSAAAVAALVLQQDFATVERTLGEMLLSTTLVDAILGGDRDGATAQLRRLRGLDKRGLFDLLVVAREDAPTWIAAGLALQPAPGMERLGGGALAREWDLLDDGQHIVLVHSLPIADPASGRVVGHLRGGMQLDGNLPLLNRIRTAAGLEAAGLLFNDRLIAAVPPDAAAALEGNGSAGLRVARRPAALPGTHGALQVVMALPAGAQATWTFSGRIALFAVAVAAVLLGLFTLLARQVTVPLNALAREARAITAAPEQGLAVPRGHAEDEIGSLVASFNQLVGSITTSERRFRAAFEQGFLLTGLLARDGTLLEVNRAALEVAGARAAEVLGKPLADGPWWRDNAPQRQRLLAALEAAADGHSCCFEATHPSAGGGVVTVLFSVTPVELGAQRQILAAALDISDRVRAEEALRRQSALLASLLDSLPDLVFFKDTSGVYMGCNPEFCRFVGRTREEVVGQRAAAVFDAATAHAHCSNDDEVLRDGQWRRKEDWFVDADGQRRLIETLKAPMRDPDGRLVGLVGVGRDITERHLAEARIHSLAYYDALTGLPNRRLLGERLTLLCEGDQRVVGHAALLLIDLDYFKLLNDTQGHHVGDRLLVEVAARLRVHAREGDTVARLGGDEFVVLAHGLGDNAQTAAASAERIAEEIRSALGVPYPLGGREYHGSPSIGVCVFEAGEAVAEELLKRAEVAMYAAKAGGRNAVCTFDPQMQASLSTRADVESELRAALRDDQLRVYFQPQVQGGRLIGAEALVRWEHPQRGLVGPAEFIPVAEESGLIVPIGERVLEVACIWAQRWQVLGGAQAPVVAVNVSARQFRAATFVPSVAAALAQSGVDPGRIKLELTETVVLENVDDSIARMQALKALGVGLSMDDFGTGYSSLTYLKRLPVDQIKIDRSFVRDLPDDQNDAVIVRAIIAMAASLGLEVLAEGVETSAQQAFLEAAGCVRMQGYLHGRPMPPEALEALLGSD</sequence>
<dbReference type="Gene3D" id="3.30.70.270">
    <property type="match status" value="1"/>
</dbReference>
<dbReference type="NCBIfam" id="TIGR00254">
    <property type="entry name" value="GGDEF"/>
    <property type="match status" value="1"/>
</dbReference>
<evidence type="ECO:0000313" key="15">
    <source>
        <dbReference type="Proteomes" id="UP000241193"/>
    </source>
</evidence>
<dbReference type="SUPFAM" id="SSF55785">
    <property type="entry name" value="PYP-like sensor domain (PAS domain)"/>
    <property type="match status" value="2"/>
</dbReference>
<keyword evidence="6" id="KW-0418">Kinase</keyword>
<reference evidence="14 15" key="1">
    <citation type="submission" date="2018-03" db="EMBL/GenBank/DDBJ databases">
        <authorList>
            <person name="Keele B.F."/>
        </authorList>
    </citation>
    <scope>NUCLEOTIDE SEQUENCE [LARGE SCALE GENOMIC DNA]</scope>
    <source>
        <strain evidence="14 15">D20</strain>
    </source>
</reference>
<dbReference type="InterPro" id="IPR001633">
    <property type="entry name" value="EAL_dom"/>
</dbReference>
<dbReference type="PROSITE" id="PS50883">
    <property type="entry name" value="EAL"/>
    <property type="match status" value="1"/>
</dbReference>
<evidence type="ECO:0000256" key="6">
    <source>
        <dbReference type="ARBA" id="ARBA00022777"/>
    </source>
</evidence>